<protein>
    <recommendedName>
        <fullName evidence="3">Phosphohistidine phosphatase</fullName>
    </recommendedName>
</protein>
<dbReference type="InterPro" id="IPR004449">
    <property type="entry name" value="SixA"/>
</dbReference>
<evidence type="ECO:0008006" key="3">
    <source>
        <dbReference type="Google" id="ProtNLM"/>
    </source>
</evidence>
<dbReference type="SUPFAM" id="SSF53254">
    <property type="entry name" value="Phosphoglycerate mutase-like"/>
    <property type="match status" value="1"/>
</dbReference>
<dbReference type="GO" id="GO:0005737">
    <property type="term" value="C:cytoplasm"/>
    <property type="evidence" value="ECO:0007669"/>
    <property type="project" value="InterPro"/>
</dbReference>
<dbReference type="Gene3D" id="3.40.50.1240">
    <property type="entry name" value="Phosphoglycerate mutase-like"/>
    <property type="match status" value="1"/>
</dbReference>
<dbReference type="InterPro" id="IPR013078">
    <property type="entry name" value="His_Pase_superF_clade-1"/>
</dbReference>
<dbReference type="CDD" id="cd07067">
    <property type="entry name" value="HP_PGM_like"/>
    <property type="match status" value="1"/>
</dbReference>
<gene>
    <name evidence="1" type="ORF">IDSA_02935</name>
</gene>
<reference evidence="1 2" key="1">
    <citation type="submission" date="2014-06" db="EMBL/GenBank/DDBJ databases">
        <title>The draft genome sequence of Idiomarina salinarum ISL-52.</title>
        <authorList>
            <person name="Du J."/>
            <person name="Shao Z."/>
        </authorList>
    </citation>
    <scope>NUCLEOTIDE SEQUENCE [LARGE SCALE GENOMIC DNA]</scope>
    <source>
        <strain evidence="1 2">ISL-52</strain>
    </source>
</reference>
<proteinExistence type="predicted"/>
<name>A0A094JGH2_9GAMM</name>
<dbReference type="STRING" id="435908.IDSA_02935"/>
<sequence length="167" mass="18384">MILYIMRHGDAEPAQALSADAIRPLSDDGEEEVLRSTEWLATELKAADAGGLDLLICSPYVRARQTAAIIESKISVERQLQNNDVTPDGDPAVFADWLFTQLPQQGDPIKRVAVVSHMPFVSYLVAELDPASQPMLFQTAGIAELTLDCDKGRGRFQRMAGTEPDWK</sequence>
<accession>A0A094JGH2</accession>
<dbReference type="SMART" id="SM00855">
    <property type="entry name" value="PGAM"/>
    <property type="match status" value="1"/>
</dbReference>
<dbReference type="NCBIfam" id="TIGR00249">
    <property type="entry name" value="sixA"/>
    <property type="match status" value="1"/>
</dbReference>
<dbReference type="Pfam" id="PF00300">
    <property type="entry name" value="His_Phos_1"/>
    <property type="match status" value="1"/>
</dbReference>
<dbReference type="EMBL" id="JPER01000001">
    <property type="protein sequence ID" value="KFZ31661.1"/>
    <property type="molecule type" value="Genomic_DNA"/>
</dbReference>
<keyword evidence="2" id="KW-1185">Reference proteome</keyword>
<comment type="caution">
    <text evidence="1">The sequence shown here is derived from an EMBL/GenBank/DDBJ whole genome shotgun (WGS) entry which is preliminary data.</text>
</comment>
<dbReference type="GO" id="GO:0101006">
    <property type="term" value="F:protein histidine phosphatase activity"/>
    <property type="evidence" value="ECO:0007669"/>
    <property type="project" value="InterPro"/>
</dbReference>
<organism evidence="1 2">
    <name type="scientific">Pseudidiomarina salinarum</name>
    <dbReference type="NCBI Taxonomy" id="435908"/>
    <lineage>
        <taxon>Bacteria</taxon>
        <taxon>Pseudomonadati</taxon>
        <taxon>Pseudomonadota</taxon>
        <taxon>Gammaproteobacteria</taxon>
        <taxon>Alteromonadales</taxon>
        <taxon>Idiomarinaceae</taxon>
        <taxon>Pseudidiomarina</taxon>
    </lineage>
</organism>
<evidence type="ECO:0000313" key="2">
    <source>
        <dbReference type="Proteomes" id="UP000054363"/>
    </source>
</evidence>
<dbReference type="AlphaFoldDB" id="A0A094JGH2"/>
<dbReference type="Proteomes" id="UP000054363">
    <property type="component" value="Unassembled WGS sequence"/>
</dbReference>
<dbReference type="eggNOG" id="COG2062">
    <property type="taxonomic scope" value="Bacteria"/>
</dbReference>
<dbReference type="InterPro" id="IPR029033">
    <property type="entry name" value="His_PPase_superfam"/>
</dbReference>
<evidence type="ECO:0000313" key="1">
    <source>
        <dbReference type="EMBL" id="KFZ31661.1"/>
    </source>
</evidence>